<dbReference type="SUPFAM" id="SSF47336">
    <property type="entry name" value="ACP-like"/>
    <property type="match status" value="1"/>
</dbReference>
<dbReference type="InterPro" id="IPR001227">
    <property type="entry name" value="Ac_transferase_dom_sf"/>
</dbReference>
<dbReference type="Pfam" id="PF08659">
    <property type="entry name" value="KR"/>
    <property type="match status" value="1"/>
</dbReference>
<reference evidence="13 14" key="1">
    <citation type="journal article" date="2016" name="Front. Microbiol.">
        <title>Comparative Genomics Analysis of Streptomyces Species Reveals Their Adaptation to the Marine Environment and Their Diversity at the Genomic Level.</title>
        <authorList>
            <person name="Tian X."/>
            <person name="Zhang Z."/>
            <person name="Yang T."/>
            <person name="Chen M."/>
            <person name="Li J."/>
            <person name="Chen F."/>
            <person name="Yang J."/>
            <person name="Li W."/>
            <person name="Zhang B."/>
            <person name="Zhang Z."/>
            <person name="Wu J."/>
            <person name="Zhang C."/>
            <person name="Long L."/>
            <person name="Xiao J."/>
        </authorList>
    </citation>
    <scope>NUCLEOTIDE SEQUENCE [LARGE SCALE GENOMIC DNA]</scope>
    <source>
        <strain evidence="13 14">SCSIO M10379</strain>
    </source>
</reference>
<feature type="region of interest" description="Disordered" evidence="9">
    <location>
        <begin position="203"/>
        <end position="225"/>
    </location>
</feature>
<comment type="pathway">
    <text evidence="1">Antibiotic biosynthesis.</text>
</comment>
<evidence type="ECO:0000259" key="10">
    <source>
        <dbReference type="PROSITE" id="PS50075"/>
    </source>
</evidence>
<dbReference type="Pfam" id="PF14765">
    <property type="entry name" value="PS-DH"/>
    <property type="match status" value="1"/>
</dbReference>
<dbReference type="SMART" id="SM00827">
    <property type="entry name" value="PKS_AT"/>
    <property type="match status" value="1"/>
</dbReference>
<evidence type="ECO:0000256" key="5">
    <source>
        <dbReference type="ARBA" id="ARBA00023194"/>
    </source>
</evidence>
<dbReference type="Pfam" id="PF00698">
    <property type="entry name" value="Acyl_transf_1"/>
    <property type="match status" value="1"/>
</dbReference>
<dbReference type="InterPro" id="IPR042104">
    <property type="entry name" value="PKS_dehydratase_sf"/>
</dbReference>
<dbReference type="GO" id="GO:0006633">
    <property type="term" value="P:fatty acid biosynthetic process"/>
    <property type="evidence" value="ECO:0007669"/>
    <property type="project" value="TreeGrafter"/>
</dbReference>
<evidence type="ECO:0000313" key="13">
    <source>
        <dbReference type="EMBL" id="OEV01851.1"/>
    </source>
</evidence>
<dbReference type="PROSITE" id="PS52019">
    <property type="entry name" value="PKS_MFAS_DH"/>
    <property type="match status" value="1"/>
</dbReference>
<dbReference type="InterPro" id="IPR014031">
    <property type="entry name" value="Ketoacyl_synth_C"/>
</dbReference>
<dbReference type="PANTHER" id="PTHR43775:SF51">
    <property type="entry name" value="INACTIVE PHENOLPHTHIOCEROL SYNTHESIS POLYKETIDE SYNTHASE TYPE I PKS1-RELATED"/>
    <property type="match status" value="1"/>
</dbReference>
<dbReference type="InterPro" id="IPR006162">
    <property type="entry name" value="Ppantetheine_attach_site"/>
</dbReference>
<feature type="compositionally biased region" description="Low complexity" evidence="9">
    <location>
        <begin position="215"/>
        <end position="225"/>
    </location>
</feature>
<dbReference type="InterPro" id="IPR049551">
    <property type="entry name" value="PKS_DH_C"/>
</dbReference>
<dbReference type="Pfam" id="PF02801">
    <property type="entry name" value="Ketoacyl-synt_C"/>
    <property type="match status" value="1"/>
</dbReference>
<dbReference type="InterPro" id="IPR036736">
    <property type="entry name" value="ACP-like_sf"/>
</dbReference>
<feature type="active site" description="Proton acceptor; for dehydratase activity" evidence="8">
    <location>
        <position position="702"/>
    </location>
</feature>
<dbReference type="InterPro" id="IPR020806">
    <property type="entry name" value="PKS_PP-bd"/>
</dbReference>
<feature type="region of interest" description="C-terminal hotdog fold" evidence="8">
    <location>
        <begin position="804"/>
        <end position="937"/>
    </location>
</feature>
<dbReference type="CDD" id="cd00833">
    <property type="entry name" value="PKS"/>
    <property type="match status" value="1"/>
</dbReference>
<keyword evidence="4" id="KW-0808">Transferase</keyword>
<dbReference type="SMART" id="SM00826">
    <property type="entry name" value="PKS_DH"/>
    <property type="match status" value="1"/>
</dbReference>
<evidence type="ECO:0000259" key="12">
    <source>
        <dbReference type="PROSITE" id="PS52019"/>
    </source>
</evidence>
<dbReference type="Pfam" id="PF22953">
    <property type="entry name" value="SpnB_Rossmann"/>
    <property type="match status" value="1"/>
</dbReference>
<sequence length="1548" mass="161644">GRCKAFSAAADGTGWSEGVGVLVLERLADARANGHRVLAVVRGSAVNQDGASNGLTAPNGPSQQSVIRAALASGGLSAAEVDAVEAHGTGTVLGDPIEAQALLATYGQQRTEPLWLGSVKSNLGHTQAAAGVTGVIKMVLAMRHGVLPRTLHVREPSPHIDWSAGSVELLTGRRPWPTADGRPRRAGISSFGISGTNAHVVVEQPSPDTGHAPTGEPAAGPSSPVPVVVSGASEAALRDQADRLRRRVAADADLSTADVGRAAAVSRTAWRHRAVVVATGREALLAGLDAVARDAEAPGTVRGAAAGSDRPVVFVFPGQGSQWAGMAVRLLDEAPVFAERFRACAAALAEFTDWAPEDVLRQAPEAPTLERVDVVQPVSWAVMVSLAALWRSYGVEPAAVVGHSQGEIAAACVAGALSLRDAARVVALRSQAVAGGLAGFGGMMALGLSATEAADRVEAWDGRLEVAALNGPAATVVAGDPEALEELGAACAADGIRARRIPVDYASHTSQVERIEDELARVLAEVRPRHARVPLFSTVERDWLGERRTDAAYWYRNLRQPVHFRSAVEALAEQGYGTFVEVSPHPVLTTSVQETLEGRVGEAAEAMVSGSLRRDEGGLERFLTSVGQVWARGTAVDWSPLFDGCGAPPAELPTYAFQHRRHWLDAAVDRPLLDTVVDLADGSGTVRTERLSLRTRPWLGDHRVLGRIVVPGTALLEMALRVGDTVDELTLHAPLVVPERGEVEVQLTAAAPDDAGRRAVHLRSRAAADGEDWQLHATGTVRTTGPGGTDGAALDLTRWPPESAVPLDRTGWYDELAARGLEYGPWFRNARQAWRDGADLLVDLELADEAGPFGVHPALLDTALHPLVLEAGAGTAPMVPFSWTGVRLVRPGGARLRVRISPHAADRAALTAADGSGAEVLSVDSLTLRPLDARRVDPGLFQVDWREAAVPAGPVPARDARTTVLAVPPGAGDAPDVPGAVHRVAESVLDDVRTWLEKAGGDDRLLVVTRHAAAVEPDTVLDLAAAAVWGLLRPAQTEHPGRIVLVDSCGEGEPTAEELDRALASDEPQVALDSGRVLVPRLGRGSVPPPDPEREPFPSGGTVLITGGTGGLGAATARHLVARHGVRHLLLVSRSGPAAEGAEDLVAELTAAGAEVSVAACDVADRAALDEVLASVPAAAPLRAVVHAAGTLQDAALLSLTPRRLRAVLAAKVDAAWRLHEATAGADLSAFVLFSSVSATVGLPGQANYAAGNAFLDALAHHRRARGLPAVSLGWGLWEQATGLTAGLAGADRERMARLGLRPLPADDGLALLDLGVDADRAHLVPARFELSALRGGDPPAMLRALAGAAPSRGPGRPEEGQSLRDRLLALPEHDREVTVRRLVQAEVASVLGRSGAGEASAERGFTDLGFDSLTALELRNRLGRLTGLTLTATVTFDHPSPSALTRHLLERLAPPESRPAAGPVAAEPPVPGPVAEEPLLTALDRLEESVTAVADDALRSAVTTRLWELLAAVGSAQETAAPVHDHEVAAASADELFALIDDELGRP</sequence>
<dbReference type="InterPro" id="IPR016036">
    <property type="entry name" value="Malonyl_transacylase_ACP-bd"/>
</dbReference>
<dbReference type="InterPro" id="IPR009081">
    <property type="entry name" value="PP-bd_ACP"/>
</dbReference>
<keyword evidence="3" id="KW-0597">Phosphoprotein</keyword>
<dbReference type="EMBL" id="LJGV01000021">
    <property type="protein sequence ID" value="OEV01851.1"/>
    <property type="molecule type" value="Genomic_DNA"/>
</dbReference>
<dbReference type="PROSITE" id="PS52004">
    <property type="entry name" value="KS3_2"/>
    <property type="match status" value="1"/>
</dbReference>
<feature type="domain" description="Ketosynthase family 3 (KS3)" evidence="11">
    <location>
        <begin position="1"/>
        <end position="204"/>
    </location>
</feature>
<dbReference type="PROSITE" id="PS50075">
    <property type="entry name" value="CARRIER"/>
    <property type="match status" value="1"/>
</dbReference>
<dbReference type="SUPFAM" id="SSF55048">
    <property type="entry name" value="Probable ACP-binding domain of malonyl-CoA ACP transacylase"/>
    <property type="match status" value="1"/>
</dbReference>
<dbReference type="InterPro" id="IPR050091">
    <property type="entry name" value="PKS_NRPS_Biosynth_Enz"/>
</dbReference>
<organism evidence="13 14">
    <name type="scientific">Streptomyces qinglanensis</name>
    <dbReference type="NCBI Taxonomy" id="943816"/>
    <lineage>
        <taxon>Bacteria</taxon>
        <taxon>Bacillati</taxon>
        <taxon>Actinomycetota</taxon>
        <taxon>Actinomycetes</taxon>
        <taxon>Kitasatosporales</taxon>
        <taxon>Streptomycetaceae</taxon>
        <taxon>Streptomyces</taxon>
    </lineage>
</organism>
<dbReference type="CDD" id="cd08956">
    <property type="entry name" value="KR_3_FAS_SDR_x"/>
    <property type="match status" value="1"/>
</dbReference>
<accession>A0A1E7KD60</accession>
<dbReference type="InterPro" id="IPR016035">
    <property type="entry name" value="Acyl_Trfase/lysoPLipase"/>
</dbReference>
<dbReference type="SMART" id="SM00823">
    <property type="entry name" value="PKS_PP"/>
    <property type="match status" value="1"/>
</dbReference>
<dbReference type="InterPro" id="IPR055123">
    <property type="entry name" value="SpnB-like_Rossmann"/>
</dbReference>
<dbReference type="Gene3D" id="1.10.1200.10">
    <property type="entry name" value="ACP-like"/>
    <property type="match status" value="1"/>
</dbReference>
<dbReference type="Gene3D" id="3.30.70.3290">
    <property type="match status" value="1"/>
</dbReference>
<dbReference type="Pfam" id="PF00109">
    <property type="entry name" value="ketoacyl-synt"/>
    <property type="match status" value="1"/>
</dbReference>
<dbReference type="SUPFAM" id="SSF52151">
    <property type="entry name" value="FabD/lysophospholipase-like"/>
    <property type="match status" value="1"/>
</dbReference>
<evidence type="ECO:0000256" key="7">
    <source>
        <dbReference type="ARBA" id="ARBA00023315"/>
    </source>
</evidence>
<name>A0A1E7KD60_9ACTN</name>
<keyword evidence="5" id="KW-0045">Antibiotic biosynthesis</keyword>
<protein>
    <submittedName>
        <fullName evidence="13">Modular polyketide synthase</fullName>
    </submittedName>
</protein>
<dbReference type="InterPro" id="IPR057326">
    <property type="entry name" value="KR_dom"/>
</dbReference>
<dbReference type="Gene3D" id="3.40.366.10">
    <property type="entry name" value="Malonyl-Coenzyme A Acyl Carrier Protein, domain 2"/>
    <property type="match status" value="1"/>
</dbReference>
<dbReference type="PANTHER" id="PTHR43775">
    <property type="entry name" value="FATTY ACID SYNTHASE"/>
    <property type="match status" value="1"/>
</dbReference>
<dbReference type="InterPro" id="IPR013968">
    <property type="entry name" value="PKS_KR"/>
</dbReference>
<dbReference type="InterPro" id="IPR016039">
    <property type="entry name" value="Thiolase-like"/>
</dbReference>
<dbReference type="GO" id="GO:0031177">
    <property type="term" value="F:phosphopantetheine binding"/>
    <property type="evidence" value="ECO:0007669"/>
    <property type="project" value="InterPro"/>
</dbReference>
<evidence type="ECO:0000256" key="9">
    <source>
        <dbReference type="SAM" id="MobiDB-lite"/>
    </source>
</evidence>
<dbReference type="SMART" id="SM00822">
    <property type="entry name" value="PKS_KR"/>
    <property type="match status" value="1"/>
</dbReference>
<keyword evidence="6" id="KW-0511">Multifunctional enzyme</keyword>
<gene>
    <name evidence="13" type="ORF">AN217_00655</name>
</gene>
<evidence type="ECO:0000313" key="14">
    <source>
        <dbReference type="Proteomes" id="UP000175829"/>
    </source>
</evidence>
<dbReference type="PATRIC" id="fig|943816.4.peg.5207"/>
<dbReference type="InterPro" id="IPR020807">
    <property type="entry name" value="PKS_DH"/>
</dbReference>
<feature type="active site" description="Proton donor; for dehydratase activity" evidence="8">
    <location>
        <position position="861"/>
    </location>
</feature>
<dbReference type="SUPFAM" id="SSF53901">
    <property type="entry name" value="Thiolase-like"/>
    <property type="match status" value="1"/>
</dbReference>
<dbReference type="InterPro" id="IPR036291">
    <property type="entry name" value="NAD(P)-bd_dom_sf"/>
</dbReference>
<evidence type="ECO:0000259" key="11">
    <source>
        <dbReference type="PROSITE" id="PS52004"/>
    </source>
</evidence>
<dbReference type="InterPro" id="IPR014030">
    <property type="entry name" value="Ketoacyl_synth_N"/>
</dbReference>
<dbReference type="InterPro" id="IPR049552">
    <property type="entry name" value="PKS_DH_N"/>
</dbReference>
<dbReference type="InterPro" id="IPR020841">
    <property type="entry name" value="PKS_Beta-ketoAc_synthase_dom"/>
</dbReference>
<comment type="caution">
    <text evidence="13">The sequence shown here is derived from an EMBL/GenBank/DDBJ whole genome shotgun (WGS) entry which is preliminary data.</text>
</comment>
<dbReference type="Gene3D" id="3.10.129.110">
    <property type="entry name" value="Polyketide synthase dehydratase"/>
    <property type="match status" value="1"/>
</dbReference>
<dbReference type="SMART" id="SM01294">
    <property type="entry name" value="PKS_PP_betabranch"/>
    <property type="match status" value="1"/>
</dbReference>
<dbReference type="Pfam" id="PF21089">
    <property type="entry name" value="PKS_DH_N"/>
    <property type="match status" value="1"/>
</dbReference>
<evidence type="ECO:0000256" key="1">
    <source>
        <dbReference type="ARBA" id="ARBA00004792"/>
    </source>
</evidence>
<dbReference type="SUPFAM" id="SSF51735">
    <property type="entry name" value="NAD(P)-binding Rossmann-fold domains"/>
    <property type="match status" value="2"/>
</dbReference>
<keyword evidence="2" id="KW-0596">Phosphopantetheine</keyword>
<dbReference type="PROSITE" id="PS00012">
    <property type="entry name" value="PHOSPHOPANTETHEINE"/>
    <property type="match status" value="1"/>
</dbReference>
<evidence type="ECO:0000256" key="8">
    <source>
        <dbReference type="PROSITE-ProRule" id="PRU01363"/>
    </source>
</evidence>
<feature type="domain" description="PKS/mFAS DH" evidence="12">
    <location>
        <begin position="670"/>
        <end position="937"/>
    </location>
</feature>
<evidence type="ECO:0000256" key="2">
    <source>
        <dbReference type="ARBA" id="ARBA00022450"/>
    </source>
</evidence>
<feature type="domain" description="Carrier" evidence="10">
    <location>
        <begin position="1375"/>
        <end position="1453"/>
    </location>
</feature>
<dbReference type="Pfam" id="PF16197">
    <property type="entry name" value="KAsynt_C_assoc"/>
    <property type="match status" value="1"/>
</dbReference>
<dbReference type="Gene3D" id="3.40.50.720">
    <property type="entry name" value="NAD(P)-binding Rossmann-like Domain"/>
    <property type="match status" value="1"/>
</dbReference>
<dbReference type="RefSeq" id="WP_069990433.1">
    <property type="nucleotide sequence ID" value="NZ_LJGV01000021.1"/>
</dbReference>
<dbReference type="FunFam" id="3.40.366.10:FF:000002">
    <property type="entry name" value="Probable polyketide synthase 2"/>
    <property type="match status" value="1"/>
</dbReference>
<dbReference type="InterPro" id="IPR032821">
    <property type="entry name" value="PKS_assoc"/>
</dbReference>
<keyword evidence="7" id="KW-0012">Acyltransferase</keyword>
<dbReference type="SMART" id="SM00825">
    <property type="entry name" value="PKS_KS"/>
    <property type="match status" value="1"/>
</dbReference>
<dbReference type="Proteomes" id="UP000175829">
    <property type="component" value="Unassembled WGS sequence"/>
</dbReference>
<evidence type="ECO:0000256" key="4">
    <source>
        <dbReference type="ARBA" id="ARBA00022679"/>
    </source>
</evidence>
<feature type="non-terminal residue" evidence="13">
    <location>
        <position position="1"/>
    </location>
</feature>
<dbReference type="Pfam" id="PF00550">
    <property type="entry name" value="PP-binding"/>
    <property type="match status" value="1"/>
</dbReference>
<dbReference type="InterPro" id="IPR014043">
    <property type="entry name" value="Acyl_transferase_dom"/>
</dbReference>
<dbReference type="InterPro" id="IPR049900">
    <property type="entry name" value="PKS_mFAS_DH"/>
</dbReference>
<proteinExistence type="predicted"/>
<dbReference type="GO" id="GO:0004312">
    <property type="term" value="F:fatty acid synthase activity"/>
    <property type="evidence" value="ECO:0007669"/>
    <property type="project" value="TreeGrafter"/>
</dbReference>
<evidence type="ECO:0000256" key="3">
    <source>
        <dbReference type="ARBA" id="ARBA00022553"/>
    </source>
</evidence>
<evidence type="ECO:0000256" key="6">
    <source>
        <dbReference type="ARBA" id="ARBA00023268"/>
    </source>
</evidence>
<dbReference type="Gene3D" id="3.40.47.10">
    <property type="match status" value="1"/>
</dbReference>
<dbReference type="GO" id="GO:0017000">
    <property type="term" value="P:antibiotic biosynthetic process"/>
    <property type="evidence" value="ECO:0007669"/>
    <property type="project" value="UniProtKB-KW"/>
</dbReference>
<feature type="region of interest" description="N-terminal hotdog fold" evidence="8">
    <location>
        <begin position="670"/>
        <end position="788"/>
    </location>
</feature>